<feature type="compositionally biased region" description="Polar residues" evidence="1">
    <location>
        <begin position="237"/>
        <end position="255"/>
    </location>
</feature>
<keyword evidence="4" id="KW-1185">Reference proteome</keyword>
<gene>
    <name evidence="3" type="ORF">ONZ51_g11367</name>
</gene>
<dbReference type="InterPro" id="IPR009027">
    <property type="entry name" value="Ribosomal_bL9/RNase_H1_N"/>
</dbReference>
<evidence type="ECO:0000259" key="2">
    <source>
        <dbReference type="Pfam" id="PF01693"/>
    </source>
</evidence>
<feature type="compositionally biased region" description="Pro residues" evidence="1">
    <location>
        <begin position="191"/>
        <end position="203"/>
    </location>
</feature>
<feature type="compositionally biased region" description="Low complexity" evidence="1">
    <location>
        <begin position="204"/>
        <end position="214"/>
    </location>
</feature>
<protein>
    <recommendedName>
        <fullName evidence="2">Ribonuclease H1 N-terminal domain-containing protein</fullName>
    </recommendedName>
</protein>
<proteinExistence type="predicted"/>
<dbReference type="SUPFAM" id="SSF55658">
    <property type="entry name" value="L9 N-domain-like"/>
    <property type="match status" value="1"/>
</dbReference>
<dbReference type="InterPro" id="IPR037056">
    <property type="entry name" value="RNase_H1_N_sf"/>
</dbReference>
<feature type="region of interest" description="Disordered" evidence="1">
    <location>
        <begin position="237"/>
        <end position="286"/>
    </location>
</feature>
<sequence length="379" mass="41288">MPPAEFSIQLLRDYDAVARSLGMTPKLDRQGQPIPLGQKESKGWIYVVWIGRGIGLFNNWALAQAMVWGFTGATHKKYPDLESALEGWAAGPLKLQGTWQIPSPRPAILTPSLQRVAHAHDPAAPAPSLPPEVSLSHVGPAAIAVPMHASGADPELNPWNANGDDNDDDNNDNDNDEDDEWEYFHDAADPPATPSPPSSPTPRPQTQATPTTPSDRSPFIRGPDAFRFSSMLTEGTISPRTIDTPLISSPASQASPLRRAASQASSLRTPASQASPPGVHMLTHPTPSGQDIRSRIYYDRAERLLHPPDKTDPAASARKVYVVVRGDRPGIYFSSRFALEMCGVNPGIKVVKFKSLRLACWYFVQEYMADHVGVPMLVE</sequence>
<accession>A0AAD7TI25</accession>
<dbReference type="Gene3D" id="3.40.970.10">
    <property type="entry name" value="Ribonuclease H1, N-terminal domain"/>
    <property type="match status" value="1"/>
</dbReference>
<reference evidence="3" key="1">
    <citation type="submission" date="2022-11" db="EMBL/GenBank/DDBJ databases">
        <title>Genome Sequence of Cubamyces cubensis.</title>
        <authorList>
            <person name="Buettner E."/>
        </authorList>
    </citation>
    <scope>NUCLEOTIDE SEQUENCE</scope>
    <source>
        <strain evidence="3">MPL-01</strain>
    </source>
</reference>
<dbReference type="InterPro" id="IPR011320">
    <property type="entry name" value="RNase_H1_N"/>
</dbReference>
<feature type="domain" description="Ribonuclease H1 N-terminal" evidence="2">
    <location>
        <begin position="46"/>
        <end position="85"/>
    </location>
</feature>
<evidence type="ECO:0000313" key="4">
    <source>
        <dbReference type="Proteomes" id="UP001215151"/>
    </source>
</evidence>
<organism evidence="3 4">
    <name type="scientific">Trametes cubensis</name>
    <dbReference type="NCBI Taxonomy" id="1111947"/>
    <lineage>
        <taxon>Eukaryota</taxon>
        <taxon>Fungi</taxon>
        <taxon>Dikarya</taxon>
        <taxon>Basidiomycota</taxon>
        <taxon>Agaricomycotina</taxon>
        <taxon>Agaricomycetes</taxon>
        <taxon>Polyporales</taxon>
        <taxon>Polyporaceae</taxon>
        <taxon>Trametes</taxon>
    </lineage>
</organism>
<dbReference type="Proteomes" id="UP001215151">
    <property type="component" value="Unassembled WGS sequence"/>
</dbReference>
<dbReference type="AlphaFoldDB" id="A0AAD7TI25"/>
<evidence type="ECO:0000256" key="1">
    <source>
        <dbReference type="SAM" id="MobiDB-lite"/>
    </source>
</evidence>
<name>A0AAD7TI25_9APHY</name>
<comment type="caution">
    <text evidence="3">The sequence shown here is derived from an EMBL/GenBank/DDBJ whole genome shotgun (WGS) entry which is preliminary data.</text>
</comment>
<feature type="compositionally biased region" description="Polar residues" evidence="1">
    <location>
        <begin position="262"/>
        <end position="275"/>
    </location>
</feature>
<evidence type="ECO:0000313" key="3">
    <source>
        <dbReference type="EMBL" id="KAJ8457711.1"/>
    </source>
</evidence>
<dbReference type="Pfam" id="PF01693">
    <property type="entry name" value="Cauli_VI"/>
    <property type="match status" value="1"/>
</dbReference>
<dbReference type="EMBL" id="JAPEVG010000533">
    <property type="protein sequence ID" value="KAJ8457711.1"/>
    <property type="molecule type" value="Genomic_DNA"/>
</dbReference>
<feature type="region of interest" description="Disordered" evidence="1">
    <location>
        <begin position="149"/>
        <end position="223"/>
    </location>
</feature>
<feature type="compositionally biased region" description="Acidic residues" evidence="1">
    <location>
        <begin position="164"/>
        <end position="181"/>
    </location>
</feature>